<organism evidence="1 2">
    <name type="scientific">Chelonia mydas</name>
    <name type="common">Green sea-turtle</name>
    <name type="synonym">Chelonia agassizi</name>
    <dbReference type="NCBI Taxonomy" id="8469"/>
    <lineage>
        <taxon>Eukaryota</taxon>
        <taxon>Metazoa</taxon>
        <taxon>Chordata</taxon>
        <taxon>Craniata</taxon>
        <taxon>Vertebrata</taxon>
        <taxon>Euteleostomi</taxon>
        <taxon>Archelosauria</taxon>
        <taxon>Testudinata</taxon>
        <taxon>Testudines</taxon>
        <taxon>Cryptodira</taxon>
        <taxon>Durocryptodira</taxon>
        <taxon>Americhelydia</taxon>
        <taxon>Chelonioidea</taxon>
        <taxon>Cheloniidae</taxon>
        <taxon>Chelonia</taxon>
    </lineage>
</organism>
<dbReference type="EMBL" id="KB531910">
    <property type="protein sequence ID" value="EMP34716.1"/>
    <property type="molecule type" value="Genomic_DNA"/>
</dbReference>
<evidence type="ECO:0000313" key="1">
    <source>
        <dbReference type="EMBL" id="EMP34716.1"/>
    </source>
</evidence>
<gene>
    <name evidence="1" type="ORF">UY3_08134</name>
</gene>
<proteinExistence type="predicted"/>
<protein>
    <submittedName>
        <fullName evidence="1">Uncharacterized protein</fullName>
    </submittedName>
</protein>
<accession>M7B9S0</accession>
<evidence type="ECO:0000313" key="2">
    <source>
        <dbReference type="Proteomes" id="UP000031443"/>
    </source>
</evidence>
<name>M7B9S0_CHEMY</name>
<sequence length="79" mass="8861">MPNQKGALVRDLSPWSGQKLELGDEAVPQYPTLTVKLVQVFLVRGHTTNTRSTVRTCKSEFIIGVAVHRRNLSRVNFVV</sequence>
<reference evidence="2" key="1">
    <citation type="journal article" date="2013" name="Nat. Genet.">
        <title>The draft genomes of soft-shell turtle and green sea turtle yield insights into the development and evolution of the turtle-specific body plan.</title>
        <authorList>
            <person name="Wang Z."/>
            <person name="Pascual-Anaya J."/>
            <person name="Zadissa A."/>
            <person name="Li W."/>
            <person name="Niimura Y."/>
            <person name="Huang Z."/>
            <person name="Li C."/>
            <person name="White S."/>
            <person name="Xiong Z."/>
            <person name="Fang D."/>
            <person name="Wang B."/>
            <person name="Ming Y."/>
            <person name="Chen Y."/>
            <person name="Zheng Y."/>
            <person name="Kuraku S."/>
            <person name="Pignatelli M."/>
            <person name="Herrero J."/>
            <person name="Beal K."/>
            <person name="Nozawa M."/>
            <person name="Li Q."/>
            <person name="Wang J."/>
            <person name="Zhang H."/>
            <person name="Yu L."/>
            <person name="Shigenobu S."/>
            <person name="Wang J."/>
            <person name="Liu J."/>
            <person name="Flicek P."/>
            <person name="Searle S."/>
            <person name="Wang J."/>
            <person name="Kuratani S."/>
            <person name="Yin Y."/>
            <person name="Aken B."/>
            <person name="Zhang G."/>
            <person name="Irie N."/>
        </authorList>
    </citation>
    <scope>NUCLEOTIDE SEQUENCE [LARGE SCALE GENOMIC DNA]</scope>
</reference>
<dbReference type="Proteomes" id="UP000031443">
    <property type="component" value="Unassembled WGS sequence"/>
</dbReference>
<dbReference type="AlphaFoldDB" id="M7B9S0"/>
<keyword evidence="2" id="KW-1185">Reference proteome</keyword>